<keyword evidence="2" id="KW-0732">Signal</keyword>
<dbReference type="OrthoDB" id="4269629at2"/>
<name>A0A432X1H9_9GAMM</name>
<evidence type="ECO:0000313" key="5">
    <source>
        <dbReference type="Proteomes" id="UP000286976"/>
    </source>
</evidence>
<evidence type="ECO:0000259" key="3">
    <source>
        <dbReference type="Pfam" id="PF00326"/>
    </source>
</evidence>
<keyword evidence="5" id="KW-1185">Reference proteome</keyword>
<feature type="signal peptide" evidence="2">
    <location>
        <begin position="1"/>
        <end position="21"/>
    </location>
</feature>
<gene>
    <name evidence="4" type="ORF">CWE15_08090</name>
</gene>
<dbReference type="AlphaFoldDB" id="A0A432X1H9"/>
<protein>
    <recommendedName>
        <fullName evidence="3">Peptidase S9 prolyl oligopeptidase catalytic domain-containing protein</fullName>
    </recommendedName>
</protein>
<dbReference type="EMBL" id="PIPQ01000004">
    <property type="protein sequence ID" value="RUO40095.1"/>
    <property type="molecule type" value="Genomic_DNA"/>
</dbReference>
<dbReference type="InterPro" id="IPR029058">
    <property type="entry name" value="AB_hydrolase_fold"/>
</dbReference>
<dbReference type="SUPFAM" id="SSF82171">
    <property type="entry name" value="DPP6 N-terminal domain-like"/>
    <property type="match status" value="1"/>
</dbReference>
<dbReference type="PANTHER" id="PTHR42776">
    <property type="entry name" value="SERINE PEPTIDASE S9 FAMILY MEMBER"/>
    <property type="match status" value="1"/>
</dbReference>
<dbReference type="InterPro" id="IPR001375">
    <property type="entry name" value="Peptidase_S9_cat"/>
</dbReference>
<dbReference type="RefSeq" id="WP_126757579.1">
    <property type="nucleotide sequence ID" value="NZ_PIPQ01000004.1"/>
</dbReference>
<evidence type="ECO:0000256" key="2">
    <source>
        <dbReference type="SAM" id="SignalP"/>
    </source>
</evidence>
<feature type="chain" id="PRO_5018982849" description="Peptidase S9 prolyl oligopeptidase catalytic domain-containing protein" evidence="2">
    <location>
        <begin position="22"/>
        <end position="645"/>
    </location>
</feature>
<dbReference type="Gene3D" id="3.40.50.1820">
    <property type="entry name" value="alpha/beta hydrolase"/>
    <property type="match status" value="1"/>
</dbReference>
<dbReference type="PANTHER" id="PTHR42776:SF27">
    <property type="entry name" value="DIPEPTIDYL PEPTIDASE FAMILY MEMBER 6"/>
    <property type="match status" value="1"/>
</dbReference>
<feature type="domain" description="Peptidase S9 prolyl oligopeptidase catalytic" evidence="3">
    <location>
        <begin position="434"/>
        <end position="644"/>
    </location>
</feature>
<keyword evidence="1" id="KW-0378">Hydrolase</keyword>
<evidence type="ECO:0000313" key="4">
    <source>
        <dbReference type="EMBL" id="RUO40095.1"/>
    </source>
</evidence>
<evidence type="ECO:0000256" key="1">
    <source>
        <dbReference type="ARBA" id="ARBA00022801"/>
    </source>
</evidence>
<dbReference type="Proteomes" id="UP000286976">
    <property type="component" value="Unassembled WGS sequence"/>
</dbReference>
<accession>A0A432X1H9</accession>
<dbReference type="GO" id="GO:0004252">
    <property type="term" value="F:serine-type endopeptidase activity"/>
    <property type="evidence" value="ECO:0007669"/>
    <property type="project" value="TreeGrafter"/>
</dbReference>
<reference evidence="4 5" key="1">
    <citation type="journal article" date="2011" name="Front. Microbiol.">
        <title>Genomic signatures of strain selection and enhancement in Bacillus atrophaeus var. globigii, a historical biowarfare simulant.</title>
        <authorList>
            <person name="Gibbons H.S."/>
            <person name="Broomall S.M."/>
            <person name="McNew L.A."/>
            <person name="Daligault H."/>
            <person name="Chapman C."/>
            <person name="Bruce D."/>
            <person name="Karavis M."/>
            <person name="Krepps M."/>
            <person name="McGregor P.A."/>
            <person name="Hong C."/>
            <person name="Park K.H."/>
            <person name="Akmal A."/>
            <person name="Feldman A."/>
            <person name="Lin J.S."/>
            <person name="Chang W.E."/>
            <person name="Higgs B.W."/>
            <person name="Demirev P."/>
            <person name="Lindquist J."/>
            <person name="Liem A."/>
            <person name="Fochler E."/>
            <person name="Read T.D."/>
            <person name="Tapia R."/>
            <person name="Johnson S."/>
            <person name="Bishop-Lilly K.A."/>
            <person name="Detter C."/>
            <person name="Han C."/>
            <person name="Sozhamannan S."/>
            <person name="Rosenzweig C.N."/>
            <person name="Skowronski E.W."/>
        </authorList>
    </citation>
    <scope>NUCLEOTIDE SEQUENCE [LARGE SCALE GENOMIC DNA]</scope>
    <source>
        <strain evidence="4 5">AIT1</strain>
    </source>
</reference>
<comment type="caution">
    <text evidence="4">The sequence shown here is derived from an EMBL/GenBank/DDBJ whole genome shotgun (WGS) entry which is preliminary data.</text>
</comment>
<dbReference type="SUPFAM" id="SSF53474">
    <property type="entry name" value="alpha/beta-Hydrolases"/>
    <property type="match status" value="1"/>
</dbReference>
<dbReference type="Pfam" id="PF00326">
    <property type="entry name" value="Peptidase_S9"/>
    <property type="match status" value="1"/>
</dbReference>
<proteinExistence type="predicted"/>
<dbReference type="GO" id="GO:0006508">
    <property type="term" value="P:proteolysis"/>
    <property type="evidence" value="ECO:0007669"/>
    <property type="project" value="InterPro"/>
</dbReference>
<sequence length="645" mass="72209">MKRFLGLLLSMVLLFASAANSQELPLEDFFKHAEFGDVSISPSGQYLAVSVPEGDRRNLAIIDITDPGKLEITAGFNMRGGESPIAVHWVTDERLIFESIIQVGALEAPRRTGRVYAINADGSNRRQLFGSQAGSMVGRSMSLISYLPSEPDWVLIQHWAHDRAKPIAQRMHIDDGRLGLRTSSPLNNGGLLADQQDQIRFAYGTNDEDLPQFAWRPDDKSDWRTFKNEFGNYISPIAFNPEGTGVYFSSKEQGKLGVYEITLDSGEVSPVLTSDTVEVDSSLGASSPYMWDAGATNLLAVRFMDGKPEWRSVNEGRFEMQWLRQLEAMYEGFHVNIFNWTQDGKFALLSVSGDVATPEYFLLDTETPALRFLASAKPWINPNKMAAMQPVQFTARDGVELHGYLTMPVDRSENEATPFVVYVHGGPHGPRDRWQFDPMVQLFAHHGFGVLQINYRGSGGYSRDFEEMGHREWYGKMQDDVTDGTLWAMEQGYADKERTCIAGASYGGFATLAGITKEPDLYACAWAFVGVYDLPLMKEEGNIPSFAAGRRYLDRVLGTDAEELVARSPSTHVAKIKTPLFISHGAEDTQAHFGQYHLLRERLDAANIPYEHMFVEGEGHGFYKVENNVAMMERVLAFMKKHTQL</sequence>
<organism evidence="4 5">
    <name type="scientific">Aliidiomarina taiwanensis</name>
    <dbReference type="NCBI Taxonomy" id="946228"/>
    <lineage>
        <taxon>Bacteria</taxon>
        <taxon>Pseudomonadati</taxon>
        <taxon>Pseudomonadota</taxon>
        <taxon>Gammaproteobacteria</taxon>
        <taxon>Alteromonadales</taxon>
        <taxon>Idiomarinaceae</taxon>
        <taxon>Aliidiomarina</taxon>
    </lineage>
</organism>